<gene>
    <name evidence="1" type="ORF">Calle1_8</name>
</gene>
<sequence>MAAPKKAATKAAASKTVLQEKEYRLLNFQPLTYTIKTGRDNNLLVWDEESQSTRAIKHCPNEKSIFVDEQSDKAVVRAIVFLNGLLSTKASEKTTQDFLENHPKRGILFELIDAAADAQVFADIEEIKLDVKQAIRLKAKEETGMTELRLIVSVLNNDSLSASKMEPAEVKNELYSLVETNLNRFVDSETGEVTVFDDVDIQRMALAQHSFDSGVIQVSADGNKVMWTDNKTAICVIPSGQNHLDFFAKYLGTEEGIQVAKEISKR</sequence>
<dbReference type="Proteomes" id="UP000693797">
    <property type="component" value="Segment"/>
</dbReference>
<reference evidence="1 2" key="1">
    <citation type="submission" date="2020-07" db="EMBL/GenBank/DDBJ databases">
        <title>Highly diverse flavobacterial phages as mortality factor during North Sea spring blooms.</title>
        <authorList>
            <person name="Bartlau N."/>
            <person name="Wichels A."/>
            <person name="Krohne G."/>
            <person name="Adriaenssens E.M."/>
            <person name="Heins A."/>
            <person name="Fuchs B.M."/>
            <person name="Amann R."/>
            <person name="Moraru C."/>
        </authorList>
    </citation>
    <scope>NUCLEOTIDE SEQUENCE [LARGE SCALE GENOMIC DNA]</scope>
</reference>
<evidence type="ECO:0000313" key="2">
    <source>
        <dbReference type="Proteomes" id="UP000693797"/>
    </source>
</evidence>
<name>A0A8E4ZBI3_9CAUD</name>
<evidence type="ECO:0000313" key="1">
    <source>
        <dbReference type="EMBL" id="QQV89722.1"/>
    </source>
</evidence>
<protein>
    <submittedName>
        <fullName evidence="1">Uncharacterized protein</fullName>
    </submittedName>
</protein>
<organism evidence="1 2">
    <name type="scientific">Cellulophaga phage Calle_1</name>
    <dbReference type="NCBI Taxonomy" id="2745643"/>
    <lineage>
        <taxon>Viruses</taxon>
        <taxon>Duplodnaviria</taxon>
        <taxon>Heunggongvirae</taxon>
        <taxon>Uroviricota</taxon>
        <taxon>Caudoviricetes</taxon>
        <taxon>Pervagoviridae</taxon>
        <taxon>Callevirus</taxon>
        <taxon>Callevirus Calle</taxon>
    </lineage>
</organism>
<keyword evidence="2" id="KW-1185">Reference proteome</keyword>
<dbReference type="EMBL" id="MT732432">
    <property type="protein sequence ID" value="QQV89722.1"/>
    <property type="molecule type" value="Genomic_DNA"/>
</dbReference>
<accession>A0A8E4ZBI3</accession>
<proteinExistence type="predicted"/>